<evidence type="ECO:0000313" key="2">
    <source>
        <dbReference type="EMBL" id="KAG7159804.1"/>
    </source>
</evidence>
<feature type="signal peptide" evidence="1">
    <location>
        <begin position="1"/>
        <end position="20"/>
    </location>
</feature>
<comment type="caution">
    <text evidence="2">The sequence shown here is derived from an EMBL/GenBank/DDBJ whole genome shotgun (WGS) entry which is preliminary data.</text>
</comment>
<gene>
    <name evidence="2" type="ORF">Hamer_G022418</name>
</gene>
<dbReference type="AlphaFoldDB" id="A0A8J5JV80"/>
<accession>A0A8J5JV80</accession>
<keyword evidence="1" id="KW-0732">Signal</keyword>
<evidence type="ECO:0000256" key="1">
    <source>
        <dbReference type="SAM" id="SignalP"/>
    </source>
</evidence>
<proteinExistence type="predicted"/>
<dbReference type="Proteomes" id="UP000747542">
    <property type="component" value="Unassembled WGS sequence"/>
</dbReference>
<name>A0A8J5JV80_HOMAM</name>
<sequence length="37" mass="4175">MAVTMMVATMVVMMVAQVSTLPAERMETREQDSERIT</sequence>
<protein>
    <submittedName>
        <fullName evidence="2">Uncharacterized protein</fullName>
    </submittedName>
</protein>
<organism evidence="2 3">
    <name type="scientific">Homarus americanus</name>
    <name type="common">American lobster</name>
    <dbReference type="NCBI Taxonomy" id="6706"/>
    <lineage>
        <taxon>Eukaryota</taxon>
        <taxon>Metazoa</taxon>
        <taxon>Ecdysozoa</taxon>
        <taxon>Arthropoda</taxon>
        <taxon>Crustacea</taxon>
        <taxon>Multicrustacea</taxon>
        <taxon>Malacostraca</taxon>
        <taxon>Eumalacostraca</taxon>
        <taxon>Eucarida</taxon>
        <taxon>Decapoda</taxon>
        <taxon>Pleocyemata</taxon>
        <taxon>Astacidea</taxon>
        <taxon>Nephropoidea</taxon>
        <taxon>Nephropidae</taxon>
        <taxon>Homarus</taxon>
    </lineage>
</organism>
<keyword evidence="3" id="KW-1185">Reference proteome</keyword>
<evidence type="ECO:0000313" key="3">
    <source>
        <dbReference type="Proteomes" id="UP000747542"/>
    </source>
</evidence>
<reference evidence="2" key="1">
    <citation type="journal article" date="2021" name="Sci. Adv.">
        <title>The American lobster genome reveals insights on longevity, neural, and immune adaptations.</title>
        <authorList>
            <person name="Polinski J.M."/>
            <person name="Zimin A.V."/>
            <person name="Clark K.F."/>
            <person name="Kohn A.B."/>
            <person name="Sadowski N."/>
            <person name="Timp W."/>
            <person name="Ptitsyn A."/>
            <person name="Khanna P."/>
            <person name="Romanova D.Y."/>
            <person name="Williams P."/>
            <person name="Greenwood S.J."/>
            <person name="Moroz L.L."/>
            <person name="Walt D.R."/>
            <person name="Bodnar A.G."/>
        </authorList>
    </citation>
    <scope>NUCLEOTIDE SEQUENCE</scope>
    <source>
        <strain evidence="2">GMGI-L3</strain>
    </source>
</reference>
<dbReference type="EMBL" id="JAHLQT010032177">
    <property type="protein sequence ID" value="KAG7159804.1"/>
    <property type="molecule type" value="Genomic_DNA"/>
</dbReference>
<feature type="chain" id="PRO_5035226512" evidence="1">
    <location>
        <begin position="21"/>
        <end position="37"/>
    </location>
</feature>